<dbReference type="PRINTS" id="PR00143">
    <property type="entry name" value="CITRTSNTHASE"/>
</dbReference>
<dbReference type="InterPro" id="IPR016142">
    <property type="entry name" value="Citrate_synth-like_lrg_a-sub"/>
</dbReference>
<sequence length="786" mass="85015">MGRPTESNSTGESLNVRDNRTGKTYYHPAIAAPRKPEDREENETEKGLRVSDKGFLNTAVIQSEITYIDGEAGVLRYRGYPIEQLALHSSHLETAYLLIYGSLPSKEQFNVFESEILHHSITHADAEEFFRSFRYDAHPMAILTSAFAYMGSYYSEANPSLQGQTLYTKGDKASLANMDKQIYRLIGKATTLAAMAYRVRQGRQFVTPPTGLSYTGSFLYQMDHLGEENYRPSPVLEKALDVLFLLHADHELNASCTTVLQTGSSLVDPYSAVAAGCASLYGPLHGGANEAVIRMLISIGRHVILFIISPPFLKVSFVSVQKTCPPSLRPSSEERKSYLALAIGMTSFICRDIAAHISTILFLSVYKTSDPRSFVIRKIADEVFKVTGKDELLETAMALHDAALHDDYFIKRKLAPNVDFWSGLIYRSMGFPLDFFPVLFAVPRVVGWLAHWRQMMLQEGGVKIWRPRQIYVGAGKRDYVTIEERTPVEGPQKSPTPVQHTGITKRTRLAEFKGKAKFTWLGAEFGNPENLATRSHFSASLHPHRPQYLKASSPNLPLALLPSPSLVLETMFSTLFSVTFFSALAVQGARAAFTIDTPVLTQTQGSYNLLVVSADDPCGNALVNLGDHNGLSMTWNNVNLPAGTKVMLSLEDGNADETWSGTITVQNSGDSSCLPAASSSVVSSSSSSSIITPSTTISVSIPSSTVVAATTLSIFYTGQPANIVSTSSPSASSSSSSTGSSTAGALGGAANAGANPFNSSGAPAVRPLHKPALVLGALGAVFAVAF</sequence>
<evidence type="ECO:0000313" key="4">
    <source>
        <dbReference type="Proteomes" id="UP000310158"/>
    </source>
</evidence>
<dbReference type="Gene3D" id="1.10.230.10">
    <property type="entry name" value="Cytochrome P450-Terp, domain 2"/>
    <property type="match status" value="1"/>
</dbReference>
<dbReference type="SUPFAM" id="SSF48256">
    <property type="entry name" value="Citrate synthase"/>
    <property type="match status" value="1"/>
</dbReference>
<dbReference type="InterPro" id="IPR036969">
    <property type="entry name" value="Citrate_synthase_sf"/>
</dbReference>
<dbReference type="Gene3D" id="1.10.580.10">
    <property type="entry name" value="Citrate Synthase, domain 1"/>
    <property type="match status" value="1"/>
</dbReference>
<evidence type="ECO:0000313" key="3">
    <source>
        <dbReference type="EMBL" id="THH12294.1"/>
    </source>
</evidence>
<feature type="region of interest" description="Disordered" evidence="2">
    <location>
        <begin position="726"/>
        <end position="745"/>
    </location>
</feature>
<dbReference type="AlphaFoldDB" id="A0A4S4LJP5"/>
<evidence type="ECO:0000256" key="1">
    <source>
        <dbReference type="RuleBase" id="RU000441"/>
    </source>
</evidence>
<name>A0A4S4LJP5_9AGAM</name>
<dbReference type="FunFam" id="1.10.580.10:FF:000005">
    <property type="entry name" value="Citrate synthase"/>
    <property type="match status" value="1"/>
</dbReference>
<dbReference type="Pfam" id="PF00285">
    <property type="entry name" value="Citrate_synt"/>
    <property type="match status" value="2"/>
</dbReference>
<keyword evidence="4" id="KW-1185">Reference proteome</keyword>
<dbReference type="PANTHER" id="PTHR42871">
    <property type="entry name" value="CITRATE SYNTHASE"/>
    <property type="match status" value="1"/>
</dbReference>
<gene>
    <name evidence="3" type="ORF">EW146_g7752</name>
</gene>
<proteinExistence type="inferred from homology"/>
<reference evidence="3 4" key="1">
    <citation type="submission" date="2019-02" db="EMBL/GenBank/DDBJ databases">
        <title>Genome sequencing of the rare red list fungi Bondarzewia mesenterica.</title>
        <authorList>
            <person name="Buettner E."/>
            <person name="Kellner H."/>
        </authorList>
    </citation>
    <scope>NUCLEOTIDE SEQUENCE [LARGE SCALE GENOMIC DNA]</scope>
    <source>
        <strain evidence="3 4">DSM 108281</strain>
    </source>
</reference>
<keyword evidence="1" id="KW-0808">Transferase</keyword>
<protein>
    <recommendedName>
        <fullName evidence="1">Citrate synthase</fullName>
    </recommendedName>
</protein>
<comment type="caution">
    <text evidence="3">The sequence shown here is derived from an EMBL/GenBank/DDBJ whole genome shotgun (WGS) entry which is preliminary data.</text>
</comment>
<dbReference type="Proteomes" id="UP000310158">
    <property type="component" value="Unassembled WGS sequence"/>
</dbReference>
<comment type="similarity">
    <text evidence="1">Belongs to the citrate synthase family.</text>
</comment>
<feature type="compositionally biased region" description="Polar residues" evidence="2">
    <location>
        <begin position="1"/>
        <end position="13"/>
    </location>
</feature>
<accession>A0A4S4LJP5</accession>
<feature type="compositionally biased region" description="Basic and acidic residues" evidence="2">
    <location>
        <begin position="34"/>
        <end position="48"/>
    </location>
</feature>
<dbReference type="EMBL" id="SGPL01000473">
    <property type="protein sequence ID" value="THH12294.1"/>
    <property type="molecule type" value="Genomic_DNA"/>
</dbReference>
<feature type="region of interest" description="Disordered" evidence="2">
    <location>
        <begin position="1"/>
        <end position="48"/>
    </location>
</feature>
<dbReference type="GO" id="GO:0046912">
    <property type="term" value="F:acyltransferase activity, acyl groups converted into alkyl on transfer"/>
    <property type="evidence" value="ECO:0007669"/>
    <property type="project" value="InterPro"/>
</dbReference>
<evidence type="ECO:0000256" key="2">
    <source>
        <dbReference type="SAM" id="MobiDB-lite"/>
    </source>
</evidence>
<dbReference type="InterPro" id="IPR016143">
    <property type="entry name" value="Citrate_synth-like_sm_a-sub"/>
</dbReference>
<dbReference type="InterPro" id="IPR002020">
    <property type="entry name" value="Citrate_synthase"/>
</dbReference>
<dbReference type="PANTHER" id="PTHR42871:SF1">
    <property type="entry name" value="CITRATE SYNTHASE"/>
    <property type="match status" value="1"/>
</dbReference>
<organism evidence="3 4">
    <name type="scientific">Bondarzewia mesenterica</name>
    <dbReference type="NCBI Taxonomy" id="1095465"/>
    <lineage>
        <taxon>Eukaryota</taxon>
        <taxon>Fungi</taxon>
        <taxon>Dikarya</taxon>
        <taxon>Basidiomycota</taxon>
        <taxon>Agaricomycotina</taxon>
        <taxon>Agaricomycetes</taxon>
        <taxon>Russulales</taxon>
        <taxon>Bondarzewiaceae</taxon>
        <taxon>Bondarzewia</taxon>
    </lineage>
</organism>
<dbReference type="OrthoDB" id="435022at2759"/>